<geneLocation type="plasmid" evidence="1">
    <name>pNDM-US-2</name>
</geneLocation>
<gene>
    <name evidence="1" type="ORF">p2146_00104</name>
</gene>
<reference evidence="1" key="1">
    <citation type="submission" date="2014-03" db="EMBL/GenBank/DDBJ databases">
        <title>Production of plasmid-encoding metallo-beta-lactamase NDM-1 in Klebsiella pneumoniae ATCC BAA-2146.</title>
        <authorList>
            <person name="Zhou D."/>
            <person name="Chen Z."/>
            <person name="Wang L."/>
            <person name="Ying Z."/>
            <person name="Yang H."/>
            <person name="Liu C."/>
            <person name="Wang J."/>
        </authorList>
    </citation>
    <scope>NUCLEOTIDE SEQUENCE</scope>
    <source>
        <strain evidence="1">ATCC BAA-2146</strain>
        <plasmid evidence="1">pNDM-US-2</plasmid>
    </source>
</reference>
<organism evidence="1">
    <name type="scientific">Klebsiella pneumoniae</name>
    <dbReference type="NCBI Taxonomy" id="573"/>
    <lineage>
        <taxon>Bacteria</taxon>
        <taxon>Pseudomonadati</taxon>
        <taxon>Pseudomonadota</taxon>
        <taxon>Gammaproteobacteria</taxon>
        <taxon>Enterobacterales</taxon>
        <taxon>Enterobacteriaceae</taxon>
        <taxon>Klebsiella/Raoultella group</taxon>
        <taxon>Klebsiella</taxon>
        <taxon>Klebsiella pneumoniae complex</taxon>
    </lineage>
</organism>
<accession>A0A0C5C5W2</accession>
<protein>
    <submittedName>
        <fullName evidence="1">Uncharacterized protein</fullName>
    </submittedName>
</protein>
<name>A0A0C5C5W2_KLEPN</name>
<sequence length="30" mass="3299">MEIAIIALCIPAGWAISRPFVRIAESFGYC</sequence>
<dbReference type="AlphaFoldDB" id="A0A0C5C5W2"/>
<evidence type="ECO:0000313" key="1">
    <source>
        <dbReference type="EMBL" id="AJM90327.1"/>
    </source>
</evidence>
<dbReference type="EMBL" id="KJ588779">
    <property type="protein sequence ID" value="AJM90327.1"/>
    <property type="molecule type" value="Genomic_DNA"/>
</dbReference>
<keyword evidence="1" id="KW-0614">Plasmid</keyword>
<proteinExistence type="predicted"/>